<evidence type="ECO:0008006" key="7">
    <source>
        <dbReference type="Google" id="ProtNLM"/>
    </source>
</evidence>
<dbReference type="NCBIfam" id="NF004630">
    <property type="entry name" value="PRK05974.1"/>
    <property type="match status" value="1"/>
</dbReference>
<evidence type="ECO:0000313" key="6">
    <source>
        <dbReference type="EMBL" id="GAG17074.1"/>
    </source>
</evidence>
<dbReference type="EMBL" id="BARS01032662">
    <property type="protein sequence ID" value="GAG17074.1"/>
    <property type="molecule type" value="Genomic_DNA"/>
</dbReference>
<dbReference type="InterPro" id="IPR036604">
    <property type="entry name" value="PurS-like_sf"/>
</dbReference>
<evidence type="ECO:0000256" key="2">
    <source>
        <dbReference type="ARBA" id="ARBA00022598"/>
    </source>
</evidence>
<proteinExistence type="inferred from homology"/>
<keyword evidence="3" id="KW-0547">Nucleotide-binding</keyword>
<dbReference type="PANTHER" id="PTHR34696:SF1">
    <property type="entry name" value="PHOSPHORIBOSYLFORMYLGLYCINAMIDINE SYNTHASE SUBUNIT PURS"/>
    <property type="match status" value="1"/>
</dbReference>
<evidence type="ECO:0000256" key="1">
    <source>
        <dbReference type="ARBA" id="ARBA00022490"/>
    </source>
</evidence>
<reference evidence="6" key="1">
    <citation type="journal article" date="2014" name="Front. Microbiol.">
        <title>High frequency of phylogenetically diverse reductive dehalogenase-homologous genes in deep subseafloor sedimentary metagenomes.</title>
        <authorList>
            <person name="Kawai M."/>
            <person name="Futagami T."/>
            <person name="Toyoda A."/>
            <person name="Takaki Y."/>
            <person name="Nishi S."/>
            <person name="Hori S."/>
            <person name="Arai W."/>
            <person name="Tsubouchi T."/>
            <person name="Morono Y."/>
            <person name="Uchiyama I."/>
            <person name="Ito T."/>
            <person name="Fujiyama A."/>
            <person name="Inagaki F."/>
            <person name="Takami H."/>
        </authorList>
    </citation>
    <scope>NUCLEOTIDE SEQUENCE</scope>
    <source>
        <strain evidence="6">Expedition CK06-06</strain>
    </source>
</reference>
<keyword evidence="1" id="KW-0963">Cytoplasm</keyword>
<dbReference type="Gene3D" id="3.30.1280.10">
    <property type="entry name" value="Phosphoribosylformylglycinamidine synthase subunit PurS"/>
    <property type="match status" value="1"/>
</dbReference>
<keyword evidence="5" id="KW-0067">ATP-binding</keyword>
<sequence length="76" mass="8588">VVITLKKTIMDAQGQTVERALHNLGYTSVQNLRIGKVVEMELDGAPKEQLSTQLDEMCRELLANPIIEDFRFEIEG</sequence>
<dbReference type="AlphaFoldDB" id="X0VFP2"/>
<evidence type="ECO:0000256" key="3">
    <source>
        <dbReference type="ARBA" id="ARBA00022741"/>
    </source>
</evidence>
<dbReference type="InterPro" id="IPR003850">
    <property type="entry name" value="PurS"/>
</dbReference>
<dbReference type="NCBIfam" id="TIGR00302">
    <property type="entry name" value="phosphoribosylformylglycinamidine synthase subunit PurS"/>
    <property type="match status" value="1"/>
</dbReference>
<dbReference type="PANTHER" id="PTHR34696">
    <property type="entry name" value="PHOSPHORIBOSYLFORMYLGLYCINAMIDINE SYNTHASE SUBUNIT PURS"/>
    <property type="match status" value="1"/>
</dbReference>
<protein>
    <recommendedName>
        <fullName evidence="7">Phosphoribosylformylglycinamidine synthase subunit PurS</fullName>
    </recommendedName>
</protein>
<dbReference type="SUPFAM" id="SSF82697">
    <property type="entry name" value="PurS-like"/>
    <property type="match status" value="1"/>
</dbReference>
<accession>X0VFP2</accession>
<evidence type="ECO:0000256" key="5">
    <source>
        <dbReference type="ARBA" id="ARBA00022840"/>
    </source>
</evidence>
<keyword evidence="2" id="KW-0436">Ligase</keyword>
<evidence type="ECO:0000256" key="4">
    <source>
        <dbReference type="ARBA" id="ARBA00022755"/>
    </source>
</evidence>
<organism evidence="6">
    <name type="scientific">marine sediment metagenome</name>
    <dbReference type="NCBI Taxonomy" id="412755"/>
    <lineage>
        <taxon>unclassified sequences</taxon>
        <taxon>metagenomes</taxon>
        <taxon>ecological metagenomes</taxon>
    </lineage>
</organism>
<dbReference type="GO" id="GO:0016874">
    <property type="term" value="F:ligase activity"/>
    <property type="evidence" value="ECO:0007669"/>
    <property type="project" value="UniProtKB-KW"/>
</dbReference>
<dbReference type="GO" id="GO:0006164">
    <property type="term" value="P:purine nucleotide biosynthetic process"/>
    <property type="evidence" value="ECO:0007669"/>
    <property type="project" value="UniProtKB-KW"/>
</dbReference>
<dbReference type="Pfam" id="PF02700">
    <property type="entry name" value="PurS"/>
    <property type="match status" value="1"/>
</dbReference>
<feature type="non-terminal residue" evidence="6">
    <location>
        <position position="1"/>
    </location>
</feature>
<gene>
    <name evidence="6" type="ORF">S01H1_50679</name>
</gene>
<dbReference type="GO" id="GO:0005524">
    <property type="term" value="F:ATP binding"/>
    <property type="evidence" value="ECO:0007669"/>
    <property type="project" value="UniProtKB-KW"/>
</dbReference>
<comment type="caution">
    <text evidence="6">The sequence shown here is derived from an EMBL/GenBank/DDBJ whole genome shotgun (WGS) entry which is preliminary data.</text>
</comment>
<keyword evidence="4" id="KW-0658">Purine biosynthesis</keyword>
<name>X0VFP2_9ZZZZ</name>
<dbReference type="HAMAP" id="MF_01926">
    <property type="entry name" value="PurS"/>
    <property type="match status" value="1"/>
</dbReference>